<dbReference type="AlphaFoldDB" id="A0A0F2T7X5"/>
<protein>
    <recommendedName>
        <fullName evidence="3">Ribbon-helix-helix protein CopG domain-containing protein</fullName>
    </recommendedName>
</protein>
<dbReference type="OrthoDB" id="3638073at2"/>
<accession>A0A0F2T7X5</accession>
<dbReference type="EMBL" id="JZKH01000107">
    <property type="protein sequence ID" value="KJS58491.1"/>
    <property type="molecule type" value="Genomic_DNA"/>
</dbReference>
<comment type="caution">
    <text evidence="1">The sequence shown here is derived from an EMBL/GenBank/DDBJ whole genome shotgun (WGS) entry which is preliminary data.</text>
</comment>
<reference evidence="1 2" key="1">
    <citation type="submission" date="2015-02" db="EMBL/GenBank/DDBJ databases">
        <authorList>
            <person name="Ju K.-S."/>
            <person name="Doroghazi J.R."/>
            <person name="Metcalf W."/>
        </authorList>
    </citation>
    <scope>NUCLEOTIDE SEQUENCE [LARGE SCALE GENOMIC DNA]</scope>
    <source>
        <strain evidence="1 2">ATCC 31215</strain>
    </source>
</reference>
<proteinExistence type="predicted"/>
<keyword evidence="2" id="KW-1185">Reference proteome</keyword>
<name>A0A0F2T7X5_STRR3</name>
<dbReference type="Proteomes" id="UP000033699">
    <property type="component" value="Unassembled WGS sequence"/>
</dbReference>
<evidence type="ECO:0000313" key="2">
    <source>
        <dbReference type="Proteomes" id="UP000033699"/>
    </source>
</evidence>
<dbReference type="PATRIC" id="fig|359131.3.peg.772"/>
<gene>
    <name evidence="1" type="ORF">VM95_33070</name>
</gene>
<evidence type="ECO:0000313" key="1">
    <source>
        <dbReference type="EMBL" id="KJS58491.1"/>
    </source>
</evidence>
<evidence type="ECO:0008006" key="3">
    <source>
        <dbReference type="Google" id="ProtNLM"/>
    </source>
</evidence>
<dbReference type="RefSeq" id="WP_045703932.1">
    <property type="nucleotide sequence ID" value="NZ_JZKH01000107.1"/>
</dbReference>
<sequence>MTDSRSAGAPSERFSITLIGAAVRALADLTLATGLSKTDAINRSVQVYGFLAQQMAEGKELLLRDKDGALERVHIV</sequence>
<organism evidence="1 2">
    <name type="scientific">Streptomyces rubellomurinus (strain ATCC 31215)</name>
    <dbReference type="NCBI Taxonomy" id="359131"/>
    <lineage>
        <taxon>Bacteria</taxon>
        <taxon>Bacillati</taxon>
        <taxon>Actinomycetota</taxon>
        <taxon>Actinomycetes</taxon>
        <taxon>Kitasatosporales</taxon>
        <taxon>Streptomycetaceae</taxon>
        <taxon>Streptomyces</taxon>
    </lineage>
</organism>